<proteinExistence type="predicted"/>
<dbReference type="InterPro" id="IPR001680">
    <property type="entry name" value="WD40_rpt"/>
</dbReference>
<dbReference type="SUPFAM" id="SSF50978">
    <property type="entry name" value="WD40 repeat-like"/>
    <property type="match status" value="1"/>
</dbReference>
<keyword evidence="2" id="KW-0677">Repeat</keyword>
<evidence type="ECO:0000256" key="3">
    <source>
        <dbReference type="PROSITE-ProRule" id="PRU00221"/>
    </source>
</evidence>
<feature type="repeat" description="WD" evidence="3">
    <location>
        <begin position="49"/>
        <end position="90"/>
    </location>
</feature>
<evidence type="ECO:0000313" key="5">
    <source>
        <dbReference type="Proteomes" id="UP001497600"/>
    </source>
</evidence>
<keyword evidence="5" id="KW-1185">Reference proteome</keyword>
<dbReference type="EMBL" id="OZ004259">
    <property type="protein sequence ID" value="CAK7917476.1"/>
    <property type="molecule type" value="Genomic_DNA"/>
</dbReference>
<dbReference type="InterPro" id="IPR015943">
    <property type="entry name" value="WD40/YVTN_repeat-like_dom_sf"/>
</dbReference>
<dbReference type="PROSITE" id="PS50082">
    <property type="entry name" value="WD_REPEATS_2"/>
    <property type="match status" value="1"/>
</dbReference>
<reference evidence="4 5" key="1">
    <citation type="submission" date="2024-01" db="EMBL/GenBank/DDBJ databases">
        <authorList>
            <consortium name="Genoscope - CEA"/>
            <person name="William W."/>
        </authorList>
    </citation>
    <scope>NUCLEOTIDE SEQUENCE [LARGE SCALE GENOMIC DNA]</scope>
    <source>
        <strain evidence="4 5">29B2s-10</strain>
    </source>
</reference>
<dbReference type="Gene3D" id="2.130.10.10">
    <property type="entry name" value="YVTN repeat-like/Quinoprotein amine dehydrogenase"/>
    <property type="match status" value="1"/>
</dbReference>
<evidence type="ECO:0000256" key="1">
    <source>
        <dbReference type="ARBA" id="ARBA00022574"/>
    </source>
</evidence>
<dbReference type="PROSITE" id="PS50294">
    <property type="entry name" value="WD_REPEATS_REGION"/>
    <property type="match status" value="1"/>
</dbReference>
<gene>
    <name evidence="4" type="primary">ASA1</name>
    <name evidence="4" type="ORF">CAAN4_G08702</name>
</gene>
<sequence length="393" mass="43999">MEPLLLCSLRGHGAPVVCSSFSSIGLFSGDSKGYVYWWDVKSKRPQKKWKAHDETIVSIQLFDNNTVLLTHGRDSSIKFWDLKASNLELSVTELPVNSLNFCNVAINSSRLLLTASTVDSDKFDIYSITSSHPLQFSRICHQVDPWQLYQKALKTLPIPLDDDLSKRDKFGIMMKSIWINDQVFYIAYESGHILGFYIESDDTSQVSHTKKVGVTTTTSSSLINRGPKINLFHISDQLCPSPILSIAYDVKRNVLVAGSSGKSVLTLDVPESFSSLIEDSSKAISIKHAGLSHMVIIGDITIITFWNGITKGFVSASMDEIWKFDKILPTIDKNDETQSNRLKVTSMTFQVATPRESQITRSSKELIRMKRDTLDKNLLAIGYENGIISVYEV</sequence>
<dbReference type="SMART" id="SM00320">
    <property type="entry name" value="WD40"/>
    <property type="match status" value="2"/>
</dbReference>
<dbReference type="InterPro" id="IPR036322">
    <property type="entry name" value="WD40_repeat_dom_sf"/>
</dbReference>
<evidence type="ECO:0000313" key="4">
    <source>
        <dbReference type="EMBL" id="CAK7917476.1"/>
    </source>
</evidence>
<dbReference type="PANTHER" id="PTHR10971">
    <property type="entry name" value="MRNA EXPORT FACTOR AND BUB3"/>
    <property type="match status" value="1"/>
</dbReference>
<protein>
    <submittedName>
        <fullName evidence="4">ASTRA-associated protein 1</fullName>
    </submittedName>
</protein>
<accession>A0ABP0ELV0</accession>
<organism evidence="4 5">
    <name type="scientific">[Candida] anglica</name>
    <dbReference type="NCBI Taxonomy" id="148631"/>
    <lineage>
        <taxon>Eukaryota</taxon>
        <taxon>Fungi</taxon>
        <taxon>Dikarya</taxon>
        <taxon>Ascomycota</taxon>
        <taxon>Saccharomycotina</taxon>
        <taxon>Pichiomycetes</taxon>
        <taxon>Debaryomycetaceae</taxon>
        <taxon>Kurtzmaniella</taxon>
    </lineage>
</organism>
<evidence type="ECO:0000256" key="2">
    <source>
        <dbReference type="ARBA" id="ARBA00022737"/>
    </source>
</evidence>
<keyword evidence="1 3" id="KW-0853">WD repeat</keyword>
<dbReference type="Proteomes" id="UP001497600">
    <property type="component" value="Chromosome G"/>
</dbReference>
<name>A0ABP0ELV0_9ASCO</name>